<dbReference type="InterPro" id="IPR042468">
    <property type="entry name" value="Peptidase_C65_otubain_sub1"/>
</dbReference>
<dbReference type="GO" id="GO:0005634">
    <property type="term" value="C:nucleus"/>
    <property type="evidence" value="ECO:0007669"/>
    <property type="project" value="TreeGrafter"/>
</dbReference>
<name>A0A8H4QAF8_9HYPO</name>
<feature type="compositionally biased region" description="Basic residues" evidence="7">
    <location>
        <begin position="80"/>
        <end position="92"/>
    </location>
</feature>
<evidence type="ECO:0000313" key="10">
    <source>
        <dbReference type="Proteomes" id="UP000562929"/>
    </source>
</evidence>
<keyword evidence="5" id="KW-0378">Hydrolase</keyword>
<keyword evidence="6" id="KW-0788">Thiol protease</keyword>
<comment type="caution">
    <text evidence="9">The sequence shown here is derived from an EMBL/GenBank/DDBJ whole genome shotgun (WGS) entry which is preliminary data.</text>
</comment>
<dbReference type="OrthoDB" id="18915at2759"/>
<keyword evidence="3" id="KW-0645">Protease</keyword>
<dbReference type="InterPro" id="IPR042467">
    <property type="entry name" value="Peptidase_C65_otubain_sub2"/>
</dbReference>
<accession>A0A8H4QAF8</accession>
<feature type="region of interest" description="Disordered" evidence="7">
    <location>
        <begin position="492"/>
        <end position="525"/>
    </location>
</feature>
<dbReference type="Pfam" id="PF10275">
    <property type="entry name" value="Peptidase_C65"/>
    <property type="match status" value="1"/>
</dbReference>
<evidence type="ECO:0000256" key="6">
    <source>
        <dbReference type="ARBA" id="ARBA00022807"/>
    </source>
</evidence>
<keyword evidence="10" id="KW-1185">Reference proteome</keyword>
<evidence type="ECO:0000256" key="5">
    <source>
        <dbReference type="ARBA" id="ARBA00022801"/>
    </source>
</evidence>
<feature type="compositionally biased region" description="Low complexity" evidence="7">
    <location>
        <begin position="38"/>
        <end position="47"/>
    </location>
</feature>
<keyword evidence="4" id="KW-0833">Ubl conjugation pathway</keyword>
<evidence type="ECO:0000256" key="2">
    <source>
        <dbReference type="ARBA" id="ARBA00012759"/>
    </source>
</evidence>
<dbReference type="AlphaFoldDB" id="A0A8H4QAF8"/>
<dbReference type="Gene3D" id="1.20.1300.20">
    <property type="entry name" value="Peptidase C65 Otubain, subdomain 2"/>
    <property type="match status" value="1"/>
</dbReference>
<evidence type="ECO:0000256" key="7">
    <source>
        <dbReference type="SAM" id="MobiDB-lite"/>
    </source>
</evidence>
<dbReference type="CDD" id="cd22749">
    <property type="entry name" value="Otubain_C65"/>
    <property type="match status" value="1"/>
</dbReference>
<evidence type="ECO:0000256" key="1">
    <source>
        <dbReference type="ARBA" id="ARBA00000707"/>
    </source>
</evidence>
<dbReference type="EMBL" id="JAACLJ010000002">
    <property type="protein sequence ID" value="KAF4592129.1"/>
    <property type="molecule type" value="Genomic_DNA"/>
</dbReference>
<feature type="compositionally biased region" description="Basic residues" evidence="7">
    <location>
        <begin position="121"/>
        <end position="130"/>
    </location>
</feature>
<feature type="compositionally biased region" description="Basic residues" evidence="7">
    <location>
        <begin position="610"/>
        <end position="621"/>
    </location>
</feature>
<evidence type="ECO:0000259" key="8">
    <source>
        <dbReference type="PROSITE" id="PS50802"/>
    </source>
</evidence>
<reference evidence="9 10" key="1">
    <citation type="journal article" date="2020" name="G3 (Bethesda)">
        <title>Genetic Underpinnings of Host Manipulation by Ophiocordyceps as Revealed by Comparative Transcriptomics.</title>
        <authorList>
            <person name="Will I."/>
            <person name="Das B."/>
            <person name="Trinh T."/>
            <person name="Brachmann A."/>
            <person name="Ohm R.A."/>
            <person name="de Bekker C."/>
        </authorList>
    </citation>
    <scope>NUCLEOTIDE SEQUENCE [LARGE SCALE GENOMIC DNA]</scope>
    <source>
        <strain evidence="9 10">EC05</strain>
    </source>
</reference>
<comment type="catalytic activity">
    <reaction evidence="1">
        <text>Thiol-dependent hydrolysis of ester, thioester, amide, peptide and isopeptide bonds formed by the C-terminal Gly of ubiquitin (a 76-residue protein attached to proteins as an intracellular targeting signal).</text>
        <dbReference type="EC" id="3.4.19.12"/>
    </reaction>
</comment>
<evidence type="ECO:0000256" key="4">
    <source>
        <dbReference type="ARBA" id="ARBA00022786"/>
    </source>
</evidence>
<dbReference type="GO" id="GO:0043130">
    <property type="term" value="F:ubiquitin binding"/>
    <property type="evidence" value="ECO:0007669"/>
    <property type="project" value="TreeGrafter"/>
</dbReference>
<dbReference type="Proteomes" id="UP000562929">
    <property type="component" value="Unassembled WGS sequence"/>
</dbReference>
<dbReference type="PANTHER" id="PTHR12931">
    <property type="entry name" value="UBIQUITIN THIOLESTERASE PROTEIN OTUB"/>
    <property type="match status" value="1"/>
</dbReference>
<proteinExistence type="predicted"/>
<dbReference type="EC" id="3.4.19.12" evidence="2"/>
<feature type="compositionally biased region" description="Low complexity" evidence="7">
    <location>
        <begin position="492"/>
        <end position="509"/>
    </location>
</feature>
<feature type="region of interest" description="Disordered" evidence="7">
    <location>
        <begin position="25"/>
        <end position="130"/>
    </location>
</feature>
<dbReference type="PANTHER" id="PTHR12931:SF15">
    <property type="entry name" value="UBIQUITIN THIOESTERASE OTUBAIN-LIKE"/>
    <property type="match status" value="1"/>
</dbReference>
<evidence type="ECO:0000256" key="3">
    <source>
        <dbReference type="ARBA" id="ARBA00022670"/>
    </source>
</evidence>
<dbReference type="PROSITE" id="PS50802">
    <property type="entry name" value="OTU"/>
    <property type="match status" value="1"/>
</dbReference>
<dbReference type="Gene3D" id="3.30.200.60">
    <property type="entry name" value="Peptidase C65 Otubain, subdomain 1"/>
    <property type="match status" value="1"/>
</dbReference>
<protein>
    <recommendedName>
        <fullName evidence="2">ubiquitinyl hydrolase 1</fullName>
        <ecNumber evidence="2">3.4.19.12</ecNumber>
    </recommendedName>
</protein>
<feature type="domain" description="OTU" evidence="8">
    <location>
        <begin position="198"/>
        <end position="408"/>
    </location>
</feature>
<dbReference type="GO" id="GO:0071108">
    <property type="term" value="P:protein K48-linked deubiquitination"/>
    <property type="evidence" value="ECO:0007669"/>
    <property type="project" value="TreeGrafter"/>
</dbReference>
<sequence>MFHPQPTPFASSPCFASDLPSNGIGFALGFGIPPPPQLRSSRPRAAAGPESRYLYAGGGSSSGPSPSEAAPDQPQPHGNHLQHNHAHNHNHNHSQLQQHFHFPHHQTGSHPHLPLDPHHQQPPHHQLHHRPLSYRPASASAMDDHDMAAQQEAAKDYQPVLEGPLVGDKTSSNAITHEYAKADQVYVEKTMALPQTYSHYRPIQGDGNCGWRAIGFSYFEKLIEMADRDAIQAETARLISYNQMLATVGGYNFFEDWSDEMMRLMRDLSDLVSNPTAARAMLMQNWNTRSVESALIYYLRLLAATYLKSNADTYDPFVPGGQGVSSYCSQSIELPDREIEHLGIVALANILLQPAGLALEIAYLDLSPGSQVNHHRFTDETPGQRPPLPGRTIYLLYRPDHYDILYRALQEATPPAPEPVNVFRADIGPPHEARIAGNNASLAAFSTVDFGAALSMIPGLSAVSPGVDAFSPPQNSWATSFVAAAVADDARQTATATAHTPTSQSPTASGPLGPSPPCWAGGALGMDVPQKRAPLVRTAGEVAAAAGGYPIRFSPVQLDYETKNSFREPSFQVKTNTFKNSVWNRAHYGNPDFHPEEWSPDDESVDGRAAGKRRGKKEREA</sequence>
<dbReference type="InterPro" id="IPR019400">
    <property type="entry name" value="Peptidase_C65_otubain"/>
</dbReference>
<dbReference type="GO" id="GO:0004843">
    <property type="term" value="F:cysteine-type deubiquitinase activity"/>
    <property type="evidence" value="ECO:0007669"/>
    <property type="project" value="UniProtKB-EC"/>
</dbReference>
<dbReference type="GO" id="GO:0006508">
    <property type="term" value="P:proteolysis"/>
    <property type="evidence" value="ECO:0007669"/>
    <property type="project" value="UniProtKB-KW"/>
</dbReference>
<dbReference type="InterPro" id="IPR038765">
    <property type="entry name" value="Papain-like_cys_pep_sf"/>
</dbReference>
<evidence type="ECO:0000313" key="9">
    <source>
        <dbReference type="EMBL" id="KAF4592129.1"/>
    </source>
</evidence>
<feature type="region of interest" description="Disordered" evidence="7">
    <location>
        <begin position="587"/>
        <end position="621"/>
    </location>
</feature>
<organism evidence="9 10">
    <name type="scientific">Ophiocordyceps camponoti-floridani</name>
    <dbReference type="NCBI Taxonomy" id="2030778"/>
    <lineage>
        <taxon>Eukaryota</taxon>
        <taxon>Fungi</taxon>
        <taxon>Dikarya</taxon>
        <taxon>Ascomycota</taxon>
        <taxon>Pezizomycotina</taxon>
        <taxon>Sordariomycetes</taxon>
        <taxon>Hypocreomycetidae</taxon>
        <taxon>Hypocreales</taxon>
        <taxon>Ophiocordycipitaceae</taxon>
        <taxon>Ophiocordyceps</taxon>
    </lineage>
</organism>
<dbReference type="SUPFAM" id="SSF54001">
    <property type="entry name" value="Cysteine proteinases"/>
    <property type="match status" value="1"/>
</dbReference>
<dbReference type="InterPro" id="IPR003323">
    <property type="entry name" value="OTU_dom"/>
</dbReference>
<gene>
    <name evidence="9" type="ORF">GQ602_002428</name>
</gene>